<dbReference type="GO" id="GO:0005886">
    <property type="term" value="C:plasma membrane"/>
    <property type="evidence" value="ECO:0007669"/>
    <property type="project" value="UniProtKB-SubCell"/>
</dbReference>
<feature type="transmembrane region" description="Helical" evidence="7">
    <location>
        <begin position="387"/>
        <end position="404"/>
    </location>
</feature>
<evidence type="ECO:0000256" key="1">
    <source>
        <dbReference type="ARBA" id="ARBA00004651"/>
    </source>
</evidence>
<comment type="subcellular location">
    <subcellularLocation>
        <location evidence="1">Cell membrane</location>
        <topology evidence="1">Multi-pass membrane protein</topology>
    </subcellularLocation>
</comment>
<gene>
    <name evidence="8" type="ORF">FAZ15_06070</name>
</gene>
<dbReference type="OrthoDB" id="9770347at2"/>
<feature type="transmembrane region" description="Helical" evidence="7">
    <location>
        <begin position="183"/>
        <end position="203"/>
    </location>
</feature>
<name>A0A4U0P425_9SPHI</name>
<dbReference type="PANTHER" id="PTHR30250:SF10">
    <property type="entry name" value="LIPOPOLYSACCHARIDE BIOSYNTHESIS PROTEIN WZXC"/>
    <property type="match status" value="1"/>
</dbReference>
<keyword evidence="4 7" id="KW-0812">Transmembrane</keyword>
<dbReference type="Pfam" id="PF13440">
    <property type="entry name" value="Polysacc_synt_3"/>
    <property type="match status" value="1"/>
</dbReference>
<feature type="transmembrane region" description="Helical" evidence="7">
    <location>
        <begin position="49"/>
        <end position="73"/>
    </location>
</feature>
<dbReference type="AlphaFoldDB" id="A0A4U0P425"/>
<evidence type="ECO:0000256" key="5">
    <source>
        <dbReference type="ARBA" id="ARBA00022989"/>
    </source>
</evidence>
<evidence type="ECO:0000313" key="9">
    <source>
        <dbReference type="Proteomes" id="UP000306808"/>
    </source>
</evidence>
<feature type="transmembrane region" description="Helical" evidence="7">
    <location>
        <begin position="85"/>
        <end position="105"/>
    </location>
</feature>
<feature type="transmembrane region" description="Helical" evidence="7">
    <location>
        <begin position="359"/>
        <end position="381"/>
    </location>
</feature>
<evidence type="ECO:0000256" key="7">
    <source>
        <dbReference type="SAM" id="Phobius"/>
    </source>
</evidence>
<comment type="caution">
    <text evidence="8">The sequence shown here is derived from an EMBL/GenBank/DDBJ whole genome shotgun (WGS) entry which is preliminary data.</text>
</comment>
<reference evidence="8 9" key="1">
    <citation type="submission" date="2019-04" db="EMBL/GenBank/DDBJ databases">
        <title>Sphingobacterium olei sp. nov., isolated from oil-contaminated soil.</title>
        <authorList>
            <person name="Liu B."/>
        </authorList>
    </citation>
    <scope>NUCLEOTIDE SEQUENCE [LARGE SCALE GENOMIC DNA]</scope>
    <source>
        <strain evidence="8 9">HAL-9</strain>
    </source>
</reference>
<feature type="transmembrane region" description="Helical" evidence="7">
    <location>
        <begin position="117"/>
        <end position="140"/>
    </location>
</feature>
<feature type="transmembrane region" description="Helical" evidence="7">
    <location>
        <begin position="152"/>
        <end position="177"/>
    </location>
</feature>
<feature type="transmembrane region" description="Helical" evidence="7">
    <location>
        <begin position="416"/>
        <end position="438"/>
    </location>
</feature>
<proteinExistence type="inferred from homology"/>
<comment type="similarity">
    <text evidence="2">Belongs to the polysaccharide synthase family.</text>
</comment>
<dbReference type="PANTHER" id="PTHR30250">
    <property type="entry name" value="PST FAMILY PREDICTED COLANIC ACID TRANSPORTER"/>
    <property type="match status" value="1"/>
</dbReference>
<dbReference type="EMBL" id="SUME01000002">
    <property type="protein sequence ID" value="TJZ62075.1"/>
    <property type="molecule type" value="Genomic_DNA"/>
</dbReference>
<evidence type="ECO:0000313" key="8">
    <source>
        <dbReference type="EMBL" id="TJZ62075.1"/>
    </source>
</evidence>
<evidence type="ECO:0000256" key="6">
    <source>
        <dbReference type="ARBA" id="ARBA00023136"/>
    </source>
</evidence>
<keyword evidence="9" id="KW-1185">Reference proteome</keyword>
<feature type="transmembrane region" description="Helical" evidence="7">
    <location>
        <begin position="328"/>
        <end position="347"/>
    </location>
</feature>
<feature type="transmembrane region" description="Helical" evidence="7">
    <location>
        <begin position="17"/>
        <end position="37"/>
    </location>
</feature>
<keyword evidence="5 7" id="KW-1133">Transmembrane helix</keyword>
<dbReference type="CDD" id="cd13127">
    <property type="entry name" value="MATE_tuaB_like"/>
    <property type="match status" value="1"/>
</dbReference>
<evidence type="ECO:0000256" key="2">
    <source>
        <dbReference type="ARBA" id="ARBA00007430"/>
    </source>
</evidence>
<sequence>MVNEEENSLKKKTLKNFFWSGSSNLVLQILTLAFGIFLSRILSPTEYGIVGMVLIFTLVATSIQESGFLTALINRKVIDKRDYNSIFWFNVSLGTFLYISLYFLAPTIAAFFDEPRIVSLARYCFITILFSSFSVAQNAYLLKNQQIKHRAFAAITGSIISNVAGITLALLGYSYWAYASINVVYQFIVMLLFWHYSAFRPVFTFSLTPIKEMAPFSLNILTTNIVSQISNNIFAPLLGKFYNTIDVGNYTQGNKWTTTSQSVISGMLQNITQVLLSEVRDSKERHNRIFIKLVDFTCFIAFPCMFILSLSAQDLIVILITEKWIESAVFLQFLTLVSPFLIVSILYTQLILSSGKSDIYRTITISLCLLQIALQLIIYPYGITTMIAGYAVLNIIWLLVWQHYVCKITSIPYSLLFNMVGKYSLITACVILATHFITLNIDLIYFRFISKIFIAGGIYIGIMYLLKAEALKEALEIIKKRKI</sequence>
<evidence type="ECO:0000256" key="3">
    <source>
        <dbReference type="ARBA" id="ARBA00022475"/>
    </source>
</evidence>
<accession>A0A4U0P425</accession>
<feature type="transmembrane region" description="Helical" evidence="7">
    <location>
        <begin position="444"/>
        <end position="466"/>
    </location>
</feature>
<keyword evidence="3" id="KW-1003">Cell membrane</keyword>
<evidence type="ECO:0000256" key="4">
    <source>
        <dbReference type="ARBA" id="ARBA00022692"/>
    </source>
</evidence>
<dbReference type="InterPro" id="IPR050833">
    <property type="entry name" value="Poly_Biosynth_Transport"/>
</dbReference>
<keyword evidence="6 7" id="KW-0472">Membrane</keyword>
<organism evidence="8 9">
    <name type="scientific">Sphingobacterium olei</name>
    <dbReference type="NCBI Taxonomy" id="2571155"/>
    <lineage>
        <taxon>Bacteria</taxon>
        <taxon>Pseudomonadati</taxon>
        <taxon>Bacteroidota</taxon>
        <taxon>Sphingobacteriia</taxon>
        <taxon>Sphingobacteriales</taxon>
        <taxon>Sphingobacteriaceae</taxon>
        <taxon>Sphingobacterium</taxon>
    </lineage>
</organism>
<dbReference type="Proteomes" id="UP000306808">
    <property type="component" value="Unassembled WGS sequence"/>
</dbReference>
<protein>
    <submittedName>
        <fullName evidence="8">Lipopolysaccharide biosynthesis protein</fullName>
    </submittedName>
</protein>